<comment type="caution">
    <text evidence="3">The sequence shown here is derived from an EMBL/GenBank/DDBJ whole genome shotgun (WGS) entry which is preliminary data.</text>
</comment>
<evidence type="ECO:0000313" key="3">
    <source>
        <dbReference type="EMBL" id="EQD37772.1"/>
    </source>
</evidence>
<keyword evidence="1 3" id="KW-0689">Ribosomal protein</keyword>
<proteinExistence type="inferred from homology"/>
<evidence type="ECO:0000256" key="2">
    <source>
        <dbReference type="ARBA" id="ARBA00023274"/>
    </source>
</evidence>
<dbReference type="GO" id="GO:0005840">
    <property type="term" value="C:ribosome"/>
    <property type="evidence" value="ECO:0007669"/>
    <property type="project" value="UniProtKB-KW"/>
</dbReference>
<dbReference type="EMBL" id="AUZZ01008520">
    <property type="protein sequence ID" value="EQD37772.1"/>
    <property type="molecule type" value="Genomic_DNA"/>
</dbReference>
<sequence>MSLNSKLKSSSEIADTIDTLVKVSRENSSVIWRDVAERLAGGNRRYASINIGKINKLSKDGDVVIVPGSVLGTGVINKKVTLSALRISKSAMAKVQKSGSSFKTLKELAMESPKIKDPRIMR</sequence>
<protein>
    <submittedName>
        <fullName evidence="3">50S ribosomal protein L18e</fullName>
    </submittedName>
</protein>
<dbReference type="InterPro" id="IPR022947">
    <property type="entry name" value="Ribosomal_eL18_arc"/>
</dbReference>
<reference evidence="3" key="2">
    <citation type="journal article" date="2014" name="ISME J.">
        <title>Microbial stratification in low pH oxic and suboxic macroscopic growths along an acid mine drainage.</title>
        <authorList>
            <person name="Mendez-Garcia C."/>
            <person name="Mesa V."/>
            <person name="Sprenger R.R."/>
            <person name="Richter M."/>
            <person name="Diez M.S."/>
            <person name="Solano J."/>
            <person name="Bargiela R."/>
            <person name="Golyshina O.V."/>
            <person name="Manteca A."/>
            <person name="Ramos J.L."/>
            <person name="Gallego J.R."/>
            <person name="Llorente I."/>
            <person name="Martins Dos Santos V.A."/>
            <person name="Jensen O.N."/>
            <person name="Pelaez A.I."/>
            <person name="Sanchez J."/>
            <person name="Ferrer M."/>
        </authorList>
    </citation>
    <scope>NUCLEOTIDE SEQUENCE</scope>
</reference>
<dbReference type="NCBIfam" id="NF003079">
    <property type="entry name" value="PRK04005.1"/>
    <property type="match status" value="1"/>
</dbReference>
<name>T0Z0Q7_9ZZZZ</name>
<evidence type="ECO:0000256" key="1">
    <source>
        <dbReference type="ARBA" id="ARBA00022980"/>
    </source>
</evidence>
<dbReference type="SUPFAM" id="SSF52080">
    <property type="entry name" value="Ribosomal proteins L15p and L18e"/>
    <property type="match status" value="1"/>
</dbReference>
<keyword evidence="2" id="KW-0687">Ribonucleoprotein</keyword>
<organism evidence="3">
    <name type="scientific">mine drainage metagenome</name>
    <dbReference type="NCBI Taxonomy" id="410659"/>
    <lineage>
        <taxon>unclassified sequences</taxon>
        <taxon>metagenomes</taxon>
        <taxon>ecological metagenomes</taxon>
    </lineage>
</organism>
<dbReference type="HAMAP" id="MF_00329">
    <property type="entry name" value="Ribosomal_eL18"/>
    <property type="match status" value="1"/>
</dbReference>
<reference evidence="3" key="1">
    <citation type="submission" date="2013-08" db="EMBL/GenBank/DDBJ databases">
        <authorList>
            <person name="Mendez C."/>
            <person name="Richter M."/>
            <person name="Ferrer M."/>
            <person name="Sanchez J."/>
        </authorList>
    </citation>
    <scope>NUCLEOTIDE SEQUENCE</scope>
</reference>
<dbReference type="GO" id="GO:1990904">
    <property type="term" value="C:ribonucleoprotein complex"/>
    <property type="evidence" value="ECO:0007669"/>
    <property type="project" value="UniProtKB-KW"/>
</dbReference>
<gene>
    <name evidence="3" type="ORF">B2A_11782</name>
</gene>
<accession>T0Z0Q7</accession>
<dbReference type="Gene3D" id="3.100.10.10">
    <property type="match status" value="1"/>
</dbReference>
<dbReference type="AlphaFoldDB" id="T0Z0Q7"/>
<dbReference type="InterPro" id="IPR036227">
    <property type="entry name" value="Ribosomal_uL15/eL18_sf"/>
</dbReference>